<protein>
    <submittedName>
        <fullName evidence="4">NADH dehydrogenase</fullName>
        <ecNumber evidence="4">1.6.99.3</ecNumber>
    </submittedName>
</protein>
<dbReference type="EC" id="1.6.99.3" evidence="4"/>
<dbReference type="GeneID" id="83861647"/>
<dbReference type="EMBL" id="UATM01000032">
    <property type="protein sequence ID" value="SPY48865.1"/>
    <property type="molecule type" value="Genomic_DNA"/>
</dbReference>
<dbReference type="InterPro" id="IPR000415">
    <property type="entry name" value="Nitroreductase-like"/>
</dbReference>
<dbReference type="OrthoDB" id="9783470at2"/>
<evidence type="ECO:0000259" key="3">
    <source>
        <dbReference type="Pfam" id="PF00881"/>
    </source>
</evidence>
<accession>A0A2X1ZY15</accession>
<dbReference type="GO" id="GO:0016491">
    <property type="term" value="F:oxidoreductase activity"/>
    <property type="evidence" value="ECO:0007669"/>
    <property type="project" value="UniProtKB-KW"/>
</dbReference>
<reference evidence="4 5" key="1">
    <citation type="submission" date="2018-06" db="EMBL/GenBank/DDBJ databases">
        <authorList>
            <consortium name="Pathogen Informatics"/>
            <person name="Doyle S."/>
        </authorList>
    </citation>
    <scope>NUCLEOTIDE SEQUENCE [LARGE SCALE GENOMIC DNA]</scope>
    <source>
        <strain evidence="4 5">NCTC13076</strain>
    </source>
</reference>
<feature type="domain" description="Nitroreductase" evidence="3">
    <location>
        <begin position="7"/>
        <end position="60"/>
    </location>
</feature>
<dbReference type="Proteomes" id="UP000250070">
    <property type="component" value="Unassembled WGS sequence"/>
</dbReference>
<evidence type="ECO:0000256" key="2">
    <source>
        <dbReference type="ARBA" id="ARBA00023002"/>
    </source>
</evidence>
<dbReference type="STRING" id="54005.HMPREF3229_00797"/>
<dbReference type="RefSeq" id="WP_112890420.1">
    <property type="nucleotide sequence ID" value="NZ_CP068103.1"/>
</dbReference>
<gene>
    <name evidence="4" type="primary">nox_2</name>
    <name evidence="4" type="ORF">NCTC13076_01957</name>
</gene>
<name>A0A2X1ZY15_9FIRM</name>
<evidence type="ECO:0000313" key="5">
    <source>
        <dbReference type="Proteomes" id="UP000250070"/>
    </source>
</evidence>
<dbReference type="Pfam" id="PF00881">
    <property type="entry name" value="Nitroreductase"/>
    <property type="match status" value="1"/>
</dbReference>
<comment type="similarity">
    <text evidence="1">Belongs to the nitroreductase family.</text>
</comment>
<keyword evidence="2 4" id="KW-0560">Oxidoreductase</keyword>
<dbReference type="PANTHER" id="PTHR43673:SF10">
    <property type="entry name" value="NADH DEHYDROGENASE_NAD(P)H NITROREDUCTASE XCC3605-RELATED"/>
    <property type="match status" value="1"/>
</dbReference>
<dbReference type="CDD" id="cd02151">
    <property type="entry name" value="nitroreductase"/>
    <property type="match status" value="1"/>
</dbReference>
<dbReference type="InterPro" id="IPR029479">
    <property type="entry name" value="Nitroreductase"/>
</dbReference>
<dbReference type="Gene3D" id="3.40.109.10">
    <property type="entry name" value="NADH Oxidase"/>
    <property type="match status" value="1"/>
</dbReference>
<dbReference type="AlphaFoldDB" id="A0A2X1ZY15"/>
<evidence type="ECO:0000256" key="1">
    <source>
        <dbReference type="ARBA" id="ARBA00007118"/>
    </source>
</evidence>
<proteinExistence type="inferred from homology"/>
<dbReference type="PANTHER" id="PTHR43673">
    <property type="entry name" value="NAD(P)H NITROREDUCTASE YDGI-RELATED"/>
    <property type="match status" value="1"/>
</dbReference>
<sequence length="177" mass="20024">MLLDLVEKRRSIRKFTDEKVSEEDLREILTIALHAPTAKNRNPVRYIIIRDKKRLEELSNYKVNSAKFLAGADVAIAIVTDSEIAPNTNHQDASIAATYILLAATDLDLGATWANVTDSKHESGIPAQEFLHKFFDLEDKFDVECIIGIGHPAEEKSEKVPFEYSENVFEDLHDKLK</sequence>
<organism evidence="4 5">
    <name type="scientific">Peptoniphilus harei</name>
    <dbReference type="NCBI Taxonomy" id="54005"/>
    <lineage>
        <taxon>Bacteria</taxon>
        <taxon>Bacillati</taxon>
        <taxon>Bacillota</taxon>
        <taxon>Tissierellia</taxon>
        <taxon>Tissierellales</taxon>
        <taxon>Peptoniphilaceae</taxon>
        <taxon>Peptoniphilus</taxon>
    </lineage>
</organism>
<evidence type="ECO:0000313" key="4">
    <source>
        <dbReference type="EMBL" id="SPY48865.1"/>
    </source>
</evidence>
<dbReference type="SUPFAM" id="SSF55469">
    <property type="entry name" value="FMN-dependent nitroreductase-like"/>
    <property type="match status" value="1"/>
</dbReference>